<keyword evidence="3 10" id="KW-0812">Transmembrane</keyword>
<dbReference type="OrthoDB" id="9799631at2"/>
<keyword evidence="2 10" id="KW-1003">Cell membrane</keyword>
<dbReference type="HAMAP" id="MF_00454">
    <property type="entry name" value="FluC"/>
    <property type="match status" value="1"/>
</dbReference>
<feature type="transmembrane region" description="Helical" evidence="10">
    <location>
        <begin position="98"/>
        <end position="119"/>
    </location>
</feature>
<sequence>MIYLFIGIGGIVGALIRYYVGLMFVNQTLSGFPISTLIVNLLGCFALGWFTTRVATRKIMRPEIISGLGTGLIGSFTTFSTFSADALLLMQENRLGTAFTYVSLSLFGGIIFSFAGHWLGEVRHSRVKGDVS</sequence>
<keyword evidence="12" id="KW-1185">Reference proteome</keyword>
<dbReference type="GO" id="GO:0062054">
    <property type="term" value="F:fluoride channel activity"/>
    <property type="evidence" value="ECO:0007669"/>
    <property type="project" value="UniProtKB-UniRule"/>
</dbReference>
<gene>
    <name evidence="10" type="primary">fluC</name>
    <name evidence="10" type="synonym">crcB</name>
    <name evidence="11" type="ORF">AWM68_04560</name>
</gene>
<evidence type="ECO:0000313" key="11">
    <source>
        <dbReference type="EMBL" id="KZE67135.1"/>
    </source>
</evidence>
<keyword evidence="10" id="KW-0406">Ion transport</keyword>
<organism evidence="11 12">
    <name type="scientific">Fictibacillus phosphorivorans</name>
    <dbReference type="NCBI Taxonomy" id="1221500"/>
    <lineage>
        <taxon>Bacteria</taxon>
        <taxon>Bacillati</taxon>
        <taxon>Bacillota</taxon>
        <taxon>Bacilli</taxon>
        <taxon>Bacillales</taxon>
        <taxon>Fictibacillaceae</taxon>
        <taxon>Fictibacillus</taxon>
    </lineage>
</organism>
<feature type="binding site" evidence="10">
    <location>
        <position position="74"/>
    </location>
    <ligand>
        <name>Na(+)</name>
        <dbReference type="ChEBI" id="CHEBI:29101"/>
        <note>structural</note>
    </ligand>
</feature>
<name>A0A163RLT9_9BACL</name>
<dbReference type="PANTHER" id="PTHR28259:SF1">
    <property type="entry name" value="FLUORIDE EXPORT PROTEIN 1-RELATED"/>
    <property type="match status" value="1"/>
</dbReference>
<evidence type="ECO:0000256" key="3">
    <source>
        <dbReference type="ARBA" id="ARBA00022692"/>
    </source>
</evidence>
<dbReference type="RefSeq" id="WP_066239780.1">
    <property type="nucleotide sequence ID" value="NZ_LRFC01000012.1"/>
</dbReference>
<feature type="transmembrane region" description="Helical" evidence="10">
    <location>
        <begin position="64"/>
        <end position="86"/>
    </location>
</feature>
<dbReference type="Pfam" id="PF02537">
    <property type="entry name" value="CRCB"/>
    <property type="match status" value="1"/>
</dbReference>
<dbReference type="GO" id="GO:0005886">
    <property type="term" value="C:plasma membrane"/>
    <property type="evidence" value="ECO:0007669"/>
    <property type="project" value="UniProtKB-SubCell"/>
</dbReference>
<protein>
    <recommendedName>
        <fullName evidence="10">Fluoride-specific ion channel FluC</fullName>
    </recommendedName>
</protein>
<evidence type="ECO:0000256" key="5">
    <source>
        <dbReference type="ARBA" id="ARBA00023136"/>
    </source>
</evidence>
<feature type="transmembrane region" description="Helical" evidence="10">
    <location>
        <begin position="31"/>
        <end position="52"/>
    </location>
</feature>
<evidence type="ECO:0000256" key="2">
    <source>
        <dbReference type="ARBA" id="ARBA00022475"/>
    </source>
</evidence>
<evidence type="ECO:0000256" key="6">
    <source>
        <dbReference type="ARBA" id="ARBA00023303"/>
    </source>
</evidence>
<comment type="subcellular location">
    <subcellularLocation>
        <location evidence="1 10">Cell membrane</location>
        <topology evidence="1 10">Multi-pass membrane protein</topology>
    </subcellularLocation>
</comment>
<accession>A0A163RLT9</accession>
<keyword evidence="10" id="KW-0915">Sodium</keyword>
<feature type="binding site" evidence="10">
    <location>
        <position position="77"/>
    </location>
    <ligand>
        <name>Na(+)</name>
        <dbReference type="ChEBI" id="CHEBI:29101"/>
        <note>structural</note>
    </ligand>
</feature>
<keyword evidence="10" id="KW-0479">Metal-binding</keyword>
<keyword evidence="6 10" id="KW-0407">Ion channel</keyword>
<evidence type="ECO:0000256" key="9">
    <source>
        <dbReference type="ARBA" id="ARBA00049940"/>
    </source>
</evidence>
<comment type="caution">
    <text evidence="11">The sequence shown here is derived from an EMBL/GenBank/DDBJ whole genome shotgun (WGS) entry which is preliminary data.</text>
</comment>
<dbReference type="NCBIfam" id="TIGR00494">
    <property type="entry name" value="crcB"/>
    <property type="match status" value="1"/>
</dbReference>
<dbReference type="GO" id="GO:0140114">
    <property type="term" value="P:cellular detoxification of fluoride"/>
    <property type="evidence" value="ECO:0007669"/>
    <property type="project" value="UniProtKB-UniRule"/>
</dbReference>
<keyword evidence="5 10" id="KW-0472">Membrane</keyword>
<evidence type="ECO:0000256" key="1">
    <source>
        <dbReference type="ARBA" id="ARBA00004651"/>
    </source>
</evidence>
<dbReference type="Proteomes" id="UP000076567">
    <property type="component" value="Unassembled WGS sequence"/>
</dbReference>
<evidence type="ECO:0000313" key="12">
    <source>
        <dbReference type="Proteomes" id="UP000076567"/>
    </source>
</evidence>
<evidence type="ECO:0000256" key="8">
    <source>
        <dbReference type="ARBA" id="ARBA00035585"/>
    </source>
</evidence>
<dbReference type="GO" id="GO:0046872">
    <property type="term" value="F:metal ion binding"/>
    <property type="evidence" value="ECO:0007669"/>
    <property type="project" value="UniProtKB-KW"/>
</dbReference>
<evidence type="ECO:0000256" key="7">
    <source>
        <dbReference type="ARBA" id="ARBA00035120"/>
    </source>
</evidence>
<proteinExistence type="inferred from homology"/>
<dbReference type="PANTHER" id="PTHR28259">
    <property type="entry name" value="FLUORIDE EXPORT PROTEIN 1-RELATED"/>
    <property type="match status" value="1"/>
</dbReference>
<dbReference type="InterPro" id="IPR003691">
    <property type="entry name" value="FluC"/>
</dbReference>
<evidence type="ECO:0000256" key="10">
    <source>
        <dbReference type="HAMAP-Rule" id="MF_00454"/>
    </source>
</evidence>
<dbReference type="AlphaFoldDB" id="A0A163RLT9"/>
<keyword evidence="10" id="KW-0813">Transport</keyword>
<dbReference type="EMBL" id="LRFC01000012">
    <property type="protein sequence ID" value="KZE67135.1"/>
    <property type="molecule type" value="Genomic_DNA"/>
</dbReference>
<feature type="transmembrane region" description="Helical" evidence="10">
    <location>
        <begin position="5"/>
        <end position="25"/>
    </location>
</feature>
<comment type="activity regulation">
    <text evidence="10">Na(+) is not transported, but it plays an essential structural role and its presence is essential for fluoride channel function.</text>
</comment>
<keyword evidence="4 10" id="KW-1133">Transmembrane helix</keyword>
<evidence type="ECO:0000256" key="4">
    <source>
        <dbReference type="ARBA" id="ARBA00022989"/>
    </source>
</evidence>
<comment type="similarity">
    <text evidence="7 10">Belongs to the fluoride channel Fluc/FEX (TC 1.A.43) family.</text>
</comment>
<comment type="function">
    <text evidence="9 10">Fluoride-specific ion channel. Important for reducing fluoride concentration in the cell, thus reducing its toxicity.</text>
</comment>
<reference evidence="12" key="1">
    <citation type="submission" date="2016-01" db="EMBL/GenBank/DDBJ databases">
        <title>Draft genome of Chromobacterium sp. F49.</title>
        <authorList>
            <person name="Hong K.W."/>
        </authorList>
    </citation>
    <scope>NUCLEOTIDE SEQUENCE [LARGE SCALE GENOMIC DNA]</scope>
    <source>
        <strain evidence="12">P7IIIA</strain>
    </source>
</reference>
<comment type="catalytic activity">
    <reaction evidence="8">
        <text>fluoride(in) = fluoride(out)</text>
        <dbReference type="Rhea" id="RHEA:76159"/>
        <dbReference type="ChEBI" id="CHEBI:17051"/>
    </reaction>
    <physiologicalReaction direction="left-to-right" evidence="8">
        <dbReference type="Rhea" id="RHEA:76160"/>
    </physiologicalReaction>
</comment>